<dbReference type="AlphaFoldDB" id="A0A016V903"/>
<dbReference type="OrthoDB" id="10387139at2759"/>
<dbReference type="EMBL" id="JARK01001351">
    <property type="protein sequence ID" value="EYC23208.1"/>
    <property type="molecule type" value="Genomic_DNA"/>
</dbReference>
<reference evidence="3" key="1">
    <citation type="journal article" date="2015" name="Nat. Genet.">
        <title>The genome and transcriptome of the zoonotic hookworm Ancylostoma ceylanicum identify infection-specific gene families.</title>
        <authorList>
            <person name="Schwarz E.M."/>
            <person name="Hu Y."/>
            <person name="Antoshechkin I."/>
            <person name="Miller M.M."/>
            <person name="Sternberg P.W."/>
            <person name="Aroian R.V."/>
        </authorList>
    </citation>
    <scope>NUCLEOTIDE SEQUENCE</scope>
    <source>
        <strain evidence="3">HY135</strain>
    </source>
</reference>
<feature type="compositionally biased region" description="Polar residues" evidence="1">
    <location>
        <begin position="1"/>
        <end position="15"/>
    </location>
</feature>
<feature type="region of interest" description="Disordered" evidence="1">
    <location>
        <begin position="1"/>
        <end position="58"/>
    </location>
</feature>
<gene>
    <name evidence="2" type="primary">Acey_s0015.g2521</name>
    <name evidence="2" type="ORF">Y032_0015g2521</name>
</gene>
<accession>A0A016V903</accession>
<organism evidence="2 3">
    <name type="scientific">Ancylostoma ceylanicum</name>
    <dbReference type="NCBI Taxonomy" id="53326"/>
    <lineage>
        <taxon>Eukaryota</taxon>
        <taxon>Metazoa</taxon>
        <taxon>Ecdysozoa</taxon>
        <taxon>Nematoda</taxon>
        <taxon>Chromadorea</taxon>
        <taxon>Rhabditida</taxon>
        <taxon>Rhabditina</taxon>
        <taxon>Rhabditomorpha</taxon>
        <taxon>Strongyloidea</taxon>
        <taxon>Ancylostomatidae</taxon>
        <taxon>Ancylostomatinae</taxon>
        <taxon>Ancylostoma</taxon>
    </lineage>
</organism>
<dbReference type="Proteomes" id="UP000024635">
    <property type="component" value="Unassembled WGS sequence"/>
</dbReference>
<evidence type="ECO:0000313" key="3">
    <source>
        <dbReference type="Proteomes" id="UP000024635"/>
    </source>
</evidence>
<proteinExistence type="predicted"/>
<evidence type="ECO:0000313" key="2">
    <source>
        <dbReference type="EMBL" id="EYC23208.1"/>
    </source>
</evidence>
<feature type="compositionally biased region" description="Polar residues" evidence="1">
    <location>
        <begin position="33"/>
        <end position="44"/>
    </location>
</feature>
<feature type="compositionally biased region" description="Basic and acidic residues" evidence="1">
    <location>
        <begin position="16"/>
        <end position="29"/>
    </location>
</feature>
<comment type="caution">
    <text evidence="2">The sequence shown here is derived from an EMBL/GenBank/DDBJ whole genome shotgun (WGS) entry which is preliminary data.</text>
</comment>
<sequence length="137" mass="15003">MPFIQNRSAFLQSQSHDGRTDLGDGDERYFSGPPQSAEPSSSGLRHSGYPTPPMSTAASEDPLAGALLGIAEENAIFKEKAKVAYKMMLIFAISTSIIPFVQNLSEFHKVPYLGLPYRNPTKMGLRFWVREGGIVPA</sequence>
<name>A0A016V903_9BILA</name>
<protein>
    <submittedName>
        <fullName evidence="2">Uncharacterized protein</fullName>
    </submittedName>
</protein>
<evidence type="ECO:0000256" key="1">
    <source>
        <dbReference type="SAM" id="MobiDB-lite"/>
    </source>
</evidence>
<keyword evidence="3" id="KW-1185">Reference proteome</keyword>